<reference evidence="3 4" key="1">
    <citation type="submission" date="2019-08" db="EMBL/GenBank/DDBJ databases">
        <authorList>
            <person name="Liang Q."/>
        </authorList>
    </citation>
    <scope>NUCLEOTIDE SEQUENCE [LARGE SCALE GENOMIC DNA]</scope>
    <source>
        <strain evidence="3 4">V1718</strain>
    </source>
</reference>
<dbReference type="EMBL" id="CP042467">
    <property type="protein sequence ID" value="QED29497.1"/>
    <property type="molecule type" value="Genomic_DNA"/>
</dbReference>
<keyword evidence="4" id="KW-1185">Reference proteome</keyword>
<dbReference type="InterPro" id="IPR053145">
    <property type="entry name" value="AB_hydrolase_Est10"/>
</dbReference>
<sequence>MKKSYFFFIAIFWLGCASTSSNTKTESKSTEPNAQVENPEVPETLESEDEVFAVEETEISFSSLGAELKGTILKPKIDANLRVPGVVIAHDFGPLGRDGRIQGALGIQLPMEVPVYRSLAESIAERGFAVLIYDKRTCVVGGPGQCDYPRSHLDDVESKLGDALLADLNAAVGALGSQIDVDQSAVSIVGHGQGAELALAATGAKERILVGWAPVAPMKLVELQLAWSLAELEKSVAGRNDAETDQINRVIEQLKTQLEAWKVAESKVSTGDTSGDFMGVSGKAWASLETVHQNALLAISADDLAVIGGKDFDLPADAEEKLRNVKNAPEIVIIEGLTHPLVDLDQDPTVLSEALVDIIIQKLKDPN</sequence>
<keyword evidence="3" id="KW-0378">Hydrolase</keyword>
<evidence type="ECO:0000313" key="4">
    <source>
        <dbReference type="Proteomes" id="UP000321595"/>
    </source>
</evidence>
<dbReference type="Proteomes" id="UP000321595">
    <property type="component" value="Chromosome"/>
</dbReference>
<evidence type="ECO:0000256" key="1">
    <source>
        <dbReference type="SAM" id="MobiDB-lite"/>
    </source>
</evidence>
<feature type="region of interest" description="Disordered" evidence="1">
    <location>
        <begin position="20"/>
        <end position="46"/>
    </location>
</feature>
<dbReference type="PANTHER" id="PTHR43265:SF1">
    <property type="entry name" value="ESTERASE ESTD"/>
    <property type="match status" value="1"/>
</dbReference>
<evidence type="ECO:0000259" key="2">
    <source>
        <dbReference type="Pfam" id="PF12697"/>
    </source>
</evidence>
<dbReference type="PROSITE" id="PS51257">
    <property type="entry name" value="PROKAR_LIPOPROTEIN"/>
    <property type="match status" value="1"/>
</dbReference>
<protein>
    <submittedName>
        <fullName evidence="3">Alpha/beta hydrolase</fullName>
    </submittedName>
</protein>
<organism evidence="3 4">
    <name type="scientific">Microvenator marinus</name>
    <dbReference type="NCBI Taxonomy" id="2600177"/>
    <lineage>
        <taxon>Bacteria</taxon>
        <taxon>Deltaproteobacteria</taxon>
        <taxon>Bradymonadales</taxon>
        <taxon>Microvenatoraceae</taxon>
        <taxon>Microvenator</taxon>
    </lineage>
</organism>
<dbReference type="AlphaFoldDB" id="A0A5B8XWB0"/>
<proteinExistence type="predicted"/>
<dbReference type="Pfam" id="PF12697">
    <property type="entry name" value="Abhydrolase_6"/>
    <property type="match status" value="1"/>
</dbReference>
<name>A0A5B8XWB0_9DELT</name>
<dbReference type="Gene3D" id="3.40.50.1820">
    <property type="entry name" value="alpha/beta hydrolase"/>
    <property type="match status" value="1"/>
</dbReference>
<dbReference type="RefSeq" id="WP_146962730.1">
    <property type="nucleotide sequence ID" value="NZ_CP042467.1"/>
</dbReference>
<feature type="domain" description="AB hydrolase-1" evidence="2">
    <location>
        <begin position="118"/>
        <end position="349"/>
    </location>
</feature>
<evidence type="ECO:0000313" key="3">
    <source>
        <dbReference type="EMBL" id="QED29497.1"/>
    </source>
</evidence>
<gene>
    <name evidence="3" type="ORF">FRD01_20110</name>
</gene>
<dbReference type="GO" id="GO:0052689">
    <property type="term" value="F:carboxylic ester hydrolase activity"/>
    <property type="evidence" value="ECO:0007669"/>
    <property type="project" value="TreeGrafter"/>
</dbReference>
<dbReference type="SUPFAM" id="SSF53474">
    <property type="entry name" value="alpha/beta-Hydrolases"/>
    <property type="match status" value="1"/>
</dbReference>
<dbReference type="OrthoDB" id="1412847at2"/>
<dbReference type="KEGG" id="bbae:FRD01_20110"/>
<dbReference type="InterPro" id="IPR000073">
    <property type="entry name" value="AB_hydrolase_1"/>
</dbReference>
<dbReference type="InterPro" id="IPR029058">
    <property type="entry name" value="AB_hydrolase_fold"/>
</dbReference>
<dbReference type="PANTHER" id="PTHR43265">
    <property type="entry name" value="ESTERASE ESTD"/>
    <property type="match status" value="1"/>
</dbReference>
<accession>A0A5B8XWB0</accession>